<feature type="coiled-coil region" evidence="1">
    <location>
        <begin position="57"/>
        <end position="84"/>
    </location>
</feature>
<dbReference type="EMBL" id="JAENGY010000164">
    <property type="protein sequence ID" value="KAG6971138.1"/>
    <property type="molecule type" value="Genomic_DNA"/>
</dbReference>
<organism evidence="2 3">
    <name type="scientific">Phytophthora aleatoria</name>
    <dbReference type="NCBI Taxonomy" id="2496075"/>
    <lineage>
        <taxon>Eukaryota</taxon>
        <taxon>Sar</taxon>
        <taxon>Stramenopiles</taxon>
        <taxon>Oomycota</taxon>
        <taxon>Peronosporomycetes</taxon>
        <taxon>Peronosporales</taxon>
        <taxon>Peronosporaceae</taxon>
        <taxon>Phytophthora</taxon>
    </lineage>
</organism>
<keyword evidence="3" id="KW-1185">Reference proteome</keyword>
<keyword evidence="1" id="KW-0175">Coiled coil</keyword>
<gene>
    <name evidence="2" type="ORF">JG688_00004554</name>
</gene>
<name>A0A8J5MH67_9STRA</name>
<dbReference type="AlphaFoldDB" id="A0A8J5MH67"/>
<protein>
    <submittedName>
        <fullName evidence="2">Uncharacterized protein</fullName>
    </submittedName>
</protein>
<comment type="caution">
    <text evidence="2">The sequence shown here is derived from an EMBL/GenBank/DDBJ whole genome shotgun (WGS) entry which is preliminary data.</text>
</comment>
<accession>A0A8J5MH67</accession>
<evidence type="ECO:0000256" key="1">
    <source>
        <dbReference type="SAM" id="Coils"/>
    </source>
</evidence>
<evidence type="ECO:0000313" key="3">
    <source>
        <dbReference type="Proteomes" id="UP000709295"/>
    </source>
</evidence>
<dbReference type="Proteomes" id="UP000709295">
    <property type="component" value="Unassembled WGS sequence"/>
</dbReference>
<feature type="coiled-coil region" evidence="1">
    <location>
        <begin position="211"/>
        <end position="295"/>
    </location>
</feature>
<proteinExistence type="predicted"/>
<evidence type="ECO:0000313" key="2">
    <source>
        <dbReference type="EMBL" id="KAG6971138.1"/>
    </source>
</evidence>
<reference evidence="2" key="1">
    <citation type="submission" date="2021-01" db="EMBL/GenBank/DDBJ databases">
        <title>Phytophthora aleatoria, a newly-described species from Pinus radiata is distinct from Phytophthora cactorum isolates based on comparative genomics.</title>
        <authorList>
            <person name="Mcdougal R."/>
            <person name="Panda P."/>
            <person name="Williams N."/>
            <person name="Studholme D.J."/>
        </authorList>
    </citation>
    <scope>NUCLEOTIDE SEQUENCE</scope>
    <source>
        <strain evidence="2">NZFS 4037</strain>
    </source>
</reference>
<sequence length="435" mass="49071">MLDGDYMVLSTCGLSPAALLSIIPKSSEVVMAAALQVADLFDAHAAEAPIHRLVSVLNTQAAQIRELQENLRLLQATQRQTLADCRALHAAVSPLDPRVHTTENDVSALKQIQIAAQRQIEAINRQLQVKADRQEVNDVEIRAKTRSKQLGNELRSELASLQLVQCLQTEQSELHERLETVDRRLSSKLDKSEAARLDGVLVQIHGFRPMVSQLSSQVKGVQRQQEQTERRVARLDAEREAHHIALAEIRQHTNDLQQMLDDVEDRHHQVVAPQIRRLDDTTERLHQALDEAKTAAATGDTALRTLSAKFHSSAGAFANQIQQQYRHLEHVLEEKAPRLETEARIEDLSRQMASKVADTAHKALSSGVQDLQVRCEKLKEHVELSTRFLDWFARRGEAYEHNLELVETQLGRLALASHPRSREPFGERVRFPRSP</sequence>